<evidence type="ECO:0000256" key="1">
    <source>
        <dbReference type="ARBA" id="ARBA00022741"/>
    </source>
</evidence>
<evidence type="ECO:0000313" key="3">
    <source>
        <dbReference type="EMBL" id="KAF9529250.1"/>
    </source>
</evidence>
<sequence>MTSRLEQPITLTLASNFPTLMITDIPVLSLSEKDQARHFISLLDAFYETRRKIICLPA</sequence>
<dbReference type="EMBL" id="MU157847">
    <property type="protein sequence ID" value="KAF9529250.1"/>
    <property type="molecule type" value="Genomic_DNA"/>
</dbReference>
<dbReference type="InterPro" id="IPR005654">
    <property type="entry name" value="ATPase_AFG1-like"/>
</dbReference>
<keyword evidence="1" id="KW-0547">Nucleotide-binding</keyword>
<evidence type="ECO:0000313" key="4">
    <source>
        <dbReference type="Proteomes" id="UP000807306"/>
    </source>
</evidence>
<reference evidence="3" key="1">
    <citation type="submission" date="2020-11" db="EMBL/GenBank/DDBJ databases">
        <authorList>
            <consortium name="DOE Joint Genome Institute"/>
            <person name="Ahrendt S."/>
            <person name="Riley R."/>
            <person name="Andreopoulos W."/>
            <person name="Labutti K."/>
            <person name="Pangilinan J."/>
            <person name="Ruiz-Duenas F.J."/>
            <person name="Barrasa J.M."/>
            <person name="Sanchez-Garcia M."/>
            <person name="Camarero S."/>
            <person name="Miyauchi S."/>
            <person name="Serrano A."/>
            <person name="Linde D."/>
            <person name="Babiker R."/>
            <person name="Drula E."/>
            <person name="Ayuso-Fernandez I."/>
            <person name="Pacheco R."/>
            <person name="Padilla G."/>
            <person name="Ferreira P."/>
            <person name="Barriuso J."/>
            <person name="Kellner H."/>
            <person name="Castanera R."/>
            <person name="Alfaro M."/>
            <person name="Ramirez L."/>
            <person name="Pisabarro A.G."/>
            <person name="Kuo A."/>
            <person name="Tritt A."/>
            <person name="Lipzen A."/>
            <person name="He G."/>
            <person name="Yan M."/>
            <person name="Ng V."/>
            <person name="Cullen D."/>
            <person name="Martin F."/>
            <person name="Rosso M.-N."/>
            <person name="Henrissat B."/>
            <person name="Hibbett D."/>
            <person name="Martinez A.T."/>
            <person name="Grigoriev I.V."/>
        </authorList>
    </citation>
    <scope>NUCLEOTIDE SEQUENCE</scope>
    <source>
        <strain evidence="3">CBS 506.95</strain>
    </source>
</reference>
<accession>A0A9P6JR68</accession>
<comment type="caution">
    <text evidence="3">The sequence shown here is derived from an EMBL/GenBank/DDBJ whole genome shotgun (WGS) entry which is preliminary data.</text>
</comment>
<dbReference type="Proteomes" id="UP000807306">
    <property type="component" value="Unassembled WGS sequence"/>
</dbReference>
<dbReference type="PANTHER" id="PTHR12169:SF6">
    <property type="entry name" value="AFG1-LIKE ATPASE"/>
    <property type="match status" value="1"/>
</dbReference>
<dbReference type="OrthoDB" id="2193432at2759"/>
<dbReference type="Pfam" id="PF03969">
    <property type="entry name" value="AFG1_ATPase"/>
    <property type="match status" value="1"/>
</dbReference>
<protein>
    <submittedName>
        <fullName evidence="3">Uncharacterized protein</fullName>
    </submittedName>
</protein>
<gene>
    <name evidence="3" type="ORF">CPB83DRAFT_852942</name>
</gene>
<name>A0A9P6JR68_9AGAR</name>
<proteinExistence type="predicted"/>
<dbReference type="GO" id="GO:0005739">
    <property type="term" value="C:mitochondrion"/>
    <property type="evidence" value="ECO:0007669"/>
    <property type="project" value="TreeGrafter"/>
</dbReference>
<keyword evidence="4" id="KW-1185">Reference proteome</keyword>
<dbReference type="AlphaFoldDB" id="A0A9P6JR68"/>
<dbReference type="GO" id="GO:0005524">
    <property type="term" value="F:ATP binding"/>
    <property type="evidence" value="ECO:0007669"/>
    <property type="project" value="UniProtKB-KW"/>
</dbReference>
<organism evidence="3 4">
    <name type="scientific">Crepidotus variabilis</name>
    <dbReference type="NCBI Taxonomy" id="179855"/>
    <lineage>
        <taxon>Eukaryota</taxon>
        <taxon>Fungi</taxon>
        <taxon>Dikarya</taxon>
        <taxon>Basidiomycota</taxon>
        <taxon>Agaricomycotina</taxon>
        <taxon>Agaricomycetes</taxon>
        <taxon>Agaricomycetidae</taxon>
        <taxon>Agaricales</taxon>
        <taxon>Agaricineae</taxon>
        <taxon>Crepidotaceae</taxon>
        <taxon>Crepidotus</taxon>
    </lineage>
</organism>
<evidence type="ECO:0000256" key="2">
    <source>
        <dbReference type="ARBA" id="ARBA00022840"/>
    </source>
</evidence>
<keyword evidence="2" id="KW-0067">ATP-binding</keyword>
<dbReference type="GO" id="GO:0016887">
    <property type="term" value="F:ATP hydrolysis activity"/>
    <property type="evidence" value="ECO:0007669"/>
    <property type="project" value="InterPro"/>
</dbReference>
<dbReference type="PANTHER" id="PTHR12169">
    <property type="entry name" value="ATPASE N2B"/>
    <property type="match status" value="1"/>
</dbReference>